<evidence type="ECO:0000256" key="3">
    <source>
        <dbReference type="ARBA" id="ARBA00022692"/>
    </source>
</evidence>
<comment type="function">
    <text evidence="8">Part of the outer membrane protein assembly complex, which is involved in assembly and insertion of beta-barrel proteins into the outer membrane.</text>
</comment>
<dbReference type="GO" id="GO:0009279">
    <property type="term" value="C:cell outer membrane"/>
    <property type="evidence" value="ECO:0007669"/>
    <property type="project" value="UniProtKB-SubCell"/>
</dbReference>
<evidence type="ECO:0000256" key="7">
    <source>
        <dbReference type="ARBA" id="ARBA00023237"/>
    </source>
</evidence>
<proteinExistence type="inferred from homology"/>
<dbReference type="HAMAP" id="MF_01430">
    <property type="entry name" value="OM_assembly_BamA"/>
    <property type="match status" value="1"/>
</dbReference>
<gene>
    <name evidence="8 11" type="primary">bamA</name>
    <name evidence="11" type="ORF">H1D41_01590</name>
</gene>
<dbReference type="EMBL" id="JADCKQ010000001">
    <property type="protein sequence ID" value="MBI1492323.1"/>
    <property type="molecule type" value="Genomic_DNA"/>
</dbReference>
<comment type="similarity">
    <text evidence="8">Belongs to the BamA family.</text>
</comment>
<accession>A0A8J7IHN6</accession>
<feature type="domain" description="POTRA" evidence="10">
    <location>
        <begin position="368"/>
        <end position="441"/>
    </location>
</feature>
<dbReference type="RefSeq" id="WP_228847255.1">
    <property type="nucleotide sequence ID" value="NZ_JADCKQ010000001.1"/>
</dbReference>
<dbReference type="Proteomes" id="UP000640583">
    <property type="component" value="Unassembled WGS sequence"/>
</dbReference>
<reference evidence="11" key="1">
    <citation type="submission" date="2020-10" db="EMBL/GenBank/DDBJ databases">
        <title>Paenihalocynthiibacter styelae gen. nov., sp. nov., isolated from stalked sea squirt Styela clava.</title>
        <authorList>
            <person name="Kim Y.-O."/>
            <person name="Yoon J.-H."/>
        </authorList>
    </citation>
    <scope>NUCLEOTIDE SEQUENCE</scope>
    <source>
        <strain evidence="11">MYP1-1</strain>
    </source>
</reference>
<evidence type="ECO:0000256" key="1">
    <source>
        <dbReference type="ARBA" id="ARBA00004370"/>
    </source>
</evidence>
<keyword evidence="2 8" id="KW-1134">Transmembrane beta strand</keyword>
<evidence type="ECO:0000256" key="8">
    <source>
        <dbReference type="HAMAP-Rule" id="MF_01430"/>
    </source>
</evidence>
<feature type="domain" description="POTRA" evidence="10">
    <location>
        <begin position="115"/>
        <end position="192"/>
    </location>
</feature>
<evidence type="ECO:0000256" key="4">
    <source>
        <dbReference type="ARBA" id="ARBA00022729"/>
    </source>
</evidence>
<dbReference type="PROSITE" id="PS51779">
    <property type="entry name" value="POTRA"/>
    <property type="match status" value="3"/>
</dbReference>
<keyword evidence="6 8" id="KW-0472">Membrane</keyword>
<dbReference type="Gene3D" id="2.40.160.50">
    <property type="entry name" value="membrane protein fhac: a member of the omp85/tpsb transporter family"/>
    <property type="match status" value="1"/>
</dbReference>
<evidence type="ECO:0000256" key="9">
    <source>
        <dbReference type="NCBIfam" id="TIGR03303"/>
    </source>
</evidence>
<keyword evidence="4 8" id="KW-0732">Signal</keyword>
<dbReference type="PANTHER" id="PTHR12815:SF23">
    <property type="entry name" value="OUTER MEMBRANE PROTEIN ASSEMBLY FACTOR BAMA"/>
    <property type="match status" value="1"/>
</dbReference>
<dbReference type="Pfam" id="PF07244">
    <property type="entry name" value="POTRA"/>
    <property type="match status" value="3"/>
</dbReference>
<organism evidence="11 12">
    <name type="scientific">Halocynthiibacter styelae</name>
    <dbReference type="NCBI Taxonomy" id="2761955"/>
    <lineage>
        <taxon>Bacteria</taxon>
        <taxon>Pseudomonadati</taxon>
        <taxon>Pseudomonadota</taxon>
        <taxon>Alphaproteobacteria</taxon>
        <taxon>Rhodobacterales</taxon>
        <taxon>Paracoccaceae</taxon>
        <taxon>Halocynthiibacter</taxon>
    </lineage>
</organism>
<dbReference type="NCBIfam" id="TIGR03303">
    <property type="entry name" value="OM_YaeT"/>
    <property type="match status" value="1"/>
</dbReference>
<dbReference type="AlphaFoldDB" id="A0A8J7IHN6"/>
<evidence type="ECO:0000256" key="2">
    <source>
        <dbReference type="ARBA" id="ARBA00022452"/>
    </source>
</evidence>
<keyword evidence="12" id="KW-1185">Reference proteome</keyword>
<evidence type="ECO:0000256" key="6">
    <source>
        <dbReference type="ARBA" id="ARBA00023136"/>
    </source>
</evidence>
<dbReference type="InterPro" id="IPR023707">
    <property type="entry name" value="OM_assembly_BamA"/>
</dbReference>
<evidence type="ECO:0000259" key="10">
    <source>
        <dbReference type="PROSITE" id="PS51779"/>
    </source>
</evidence>
<dbReference type="PIRSF" id="PIRSF006076">
    <property type="entry name" value="OM_assembly_OMP85"/>
    <property type="match status" value="1"/>
</dbReference>
<dbReference type="GO" id="GO:0051205">
    <property type="term" value="P:protein insertion into membrane"/>
    <property type="evidence" value="ECO:0007669"/>
    <property type="project" value="UniProtKB-UniRule"/>
</dbReference>
<keyword evidence="7 8" id="KW-0998">Cell outer membrane</keyword>
<name>A0A8J7IHN6_9RHOB</name>
<feature type="domain" description="POTRA" evidence="10">
    <location>
        <begin position="47"/>
        <end position="114"/>
    </location>
</feature>
<evidence type="ECO:0000313" key="12">
    <source>
        <dbReference type="Proteomes" id="UP000640583"/>
    </source>
</evidence>
<keyword evidence="3 8" id="KW-0812">Transmembrane</keyword>
<evidence type="ECO:0000313" key="11">
    <source>
        <dbReference type="EMBL" id="MBI1492323.1"/>
    </source>
</evidence>
<dbReference type="InterPro" id="IPR000184">
    <property type="entry name" value="Bac_surfAg_D15"/>
</dbReference>
<dbReference type="PANTHER" id="PTHR12815">
    <property type="entry name" value="SORTING AND ASSEMBLY MACHINERY SAMM50 PROTEIN FAMILY MEMBER"/>
    <property type="match status" value="1"/>
</dbReference>
<dbReference type="InterPro" id="IPR034746">
    <property type="entry name" value="POTRA"/>
</dbReference>
<dbReference type="Pfam" id="PF01103">
    <property type="entry name" value="Omp85"/>
    <property type="match status" value="1"/>
</dbReference>
<dbReference type="InterPro" id="IPR039910">
    <property type="entry name" value="D15-like"/>
</dbReference>
<dbReference type="InterPro" id="IPR010827">
    <property type="entry name" value="BamA/TamA_POTRA"/>
</dbReference>
<dbReference type="Gene3D" id="3.10.20.310">
    <property type="entry name" value="membrane protein fhac"/>
    <property type="match status" value="5"/>
</dbReference>
<dbReference type="GO" id="GO:0043165">
    <property type="term" value="P:Gram-negative-bacterium-type cell outer membrane assembly"/>
    <property type="evidence" value="ECO:0007669"/>
    <property type="project" value="UniProtKB-UniRule"/>
</dbReference>
<comment type="subcellular location">
    <subcellularLocation>
        <location evidence="8">Cell outer membrane</location>
    </subcellularLocation>
    <subcellularLocation>
        <location evidence="1">Membrane</location>
    </subcellularLocation>
</comment>
<protein>
    <recommendedName>
        <fullName evidence="8 9">Outer membrane protein assembly factor BamA</fullName>
    </recommendedName>
</protein>
<evidence type="ECO:0000256" key="5">
    <source>
        <dbReference type="ARBA" id="ARBA00022737"/>
    </source>
</evidence>
<comment type="subunit">
    <text evidence="8">Part of the Bam complex.</text>
</comment>
<comment type="caution">
    <text evidence="11">The sequence shown here is derived from an EMBL/GenBank/DDBJ whole genome shotgun (WGS) entry which is preliminary data.</text>
</comment>
<keyword evidence="5 8" id="KW-0677">Repeat</keyword>
<sequence length="778" mass="86033">MSCFSNTSASGRKSIVSGRILPATIGFFLLASTASVVVPDVAYAQQYRFSTVEITGNQRIESGTILTYAGIGRGERVSAAELNDAYQRILASGLFESVEIIPQGNQLVIRVVEFPTVNRISIEGNRRLKDEDLMAALQSQPRRVFSPAVAEADAQTITEVYSAAGRLAATVEPKIIRRSNNRVDLVFEITEGRVVEVERLSFVGNRAFSERRLRRVLETKQAGIFRELIRSDSFIADRVEFDKQVLRDFYLSRGYVDFETLSVNSELVRARDGFLVTFNIREGQQFRVGEVTVVSDLEEADPDLFMDEVRMRSGAIYSPSLIEENIARLERLAIREEIDFVRVEPRVTRNDADLTLDVEYVLTRGPRVFVERIDIEGNNTTLDRVVRNRFRVVEGDPFNPREIRESAERVRALGYFSNADVNAREGSTPDQVVIDVDVEEQPTGSLSFGASYSADSGAAFTIGFSERNFLGRGQSISVDLNTASSSQSGTFRFVEPNLLGRDLAFGLDLGYVTTDSDNATFDTRRINFTPSLTFPVSQNGRLRVYYTLEQNKIFDVDNATASALLIADEAAGTLTTSALGYNYSFDTRRTGLNPDAGVVLRFGQEFAGLGGDAEYIRTTALLGAETKAWNGDVTLRGILEGGIHHSLGDTNSTVLDRFRHSSSQLRGFSSNGIGPYDSGDHLGGNYYAYARLEADFPLGLPEEYGISGGLFLDAGSVWGLDDNLGGTISDDFELRATVGFSIFWDTPLGPLRFNFSQPLKEEANDDTRSFDLTISTQF</sequence>